<evidence type="ECO:0000313" key="3">
    <source>
        <dbReference type="EMBL" id="EAA33257.2"/>
    </source>
</evidence>
<proteinExistence type="predicted"/>
<accession>Q7SA28</accession>
<organism evidence="3 4">
    <name type="scientific">Neurospora crassa (strain ATCC 24698 / 74-OR23-1A / CBS 708.71 / DSM 1257 / FGSC 987)</name>
    <dbReference type="NCBI Taxonomy" id="367110"/>
    <lineage>
        <taxon>Eukaryota</taxon>
        <taxon>Fungi</taxon>
        <taxon>Dikarya</taxon>
        <taxon>Ascomycota</taxon>
        <taxon>Pezizomycotina</taxon>
        <taxon>Sordariomycetes</taxon>
        <taxon>Sordariomycetidae</taxon>
        <taxon>Sordariales</taxon>
        <taxon>Sordariaceae</taxon>
        <taxon>Neurospora</taxon>
    </lineage>
</organism>
<keyword evidence="1" id="KW-0732">Signal</keyword>
<dbReference type="PANTHER" id="PTHR33112">
    <property type="entry name" value="DOMAIN PROTEIN, PUTATIVE-RELATED"/>
    <property type="match status" value="1"/>
</dbReference>
<evidence type="ECO:0000256" key="1">
    <source>
        <dbReference type="SAM" id="SignalP"/>
    </source>
</evidence>
<evidence type="ECO:0000259" key="2">
    <source>
        <dbReference type="Pfam" id="PF06985"/>
    </source>
</evidence>
<dbReference type="STRING" id="367110.Q7SA28"/>
<evidence type="ECO:0000313" key="4">
    <source>
        <dbReference type="Proteomes" id="UP000001805"/>
    </source>
</evidence>
<sequence length="690" mass="79214">MEIHNSAMEGCWTCWSILLTFEHFVGAEGFLHAEEIRFRGIYNGCAEIELYRPGSYRHRELNLRFFTTDTRPPYTPWTAVLKPLSSIDASIRAKSLTWIARQINACLKKHNTCEDTSVSNLPTRVVDVNYAPQRVRIISTNGASGTYITLSHCWGDPGLMSTKLTAHNLEEYMNEGISIEDLPRTFRDAVELTKDLGVSYLWIDSLCIVQADPSKDMESHAKMVREDWERESASMCTIFAGSYVTLGAMASPDCQGGLFAPVKQRLISFDTMPDGSHSYLYAEEHHNHDEKYLLESRAWVYQETLVSPRSLHFLGREAMLLCRGYHSFQCGRRDLASGPSMDIAGRQTAFFKLPARATKHGAGTQLDTSVSRVKSKFDKSLPWAKWQLLVGRYGHQTDISFASDRLIAIEGLAGYLQHMRPGERYFGGLWSGSFTKDLLWTIRIHGHERLRVGPDTIKTNWSSEKWLFPTWSWASLSDERHRINVRYNDFSERVNLSLHGPGSGEEQLYPDSAFLLRPVGEPFAQNKIANGQQKPQHPTEKRRYYELKVEGILIPIPPSLLITGEVGMFLPKIHCNWRHFWCDFGLLAFHDWFRKEYPEGSAEPTFYCLRMMKYIGRSGHYMGLVLRCVDEENQLYERLGVWEQRYVLKVGDPEEFLDEHSSAKKRNWKPDWWQEAGAEAEPEPRVISLV</sequence>
<feature type="signal peptide" evidence="1">
    <location>
        <begin position="1"/>
        <end position="27"/>
    </location>
</feature>
<feature type="chain" id="PRO_5004291167" description="Heterokaryon incompatibility domain-containing protein" evidence="1">
    <location>
        <begin position="28"/>
        <end position="690"/>
    </location>
</feature>
<keyword evidence="4" id="KW-1185">Reference proteome</keyword>
<dbReference type="PaxDb" id="5141-EFNCRP00000007110"/>
<reference evidence="3 4" key="1">
    <citation type="journal article" date="2003" name="Nature">
        <title>The genome sequence of the filamentous fungus Neurospora crassa.</title>
        <authorList>
            <person name="Galagan J.E."/>
            <person name="Calvo S.E."/>
            <person name="Borkovich K.A."/>
            <person name="Selker E.U."/>
            <person name="Read N.D."/>
            <person name="Jaffe D."/>
            <person name="FitzHugh W."/>
            <person name="Ma L.J."/>
            <person name="Smirnov S."/>
            <person name="Purcell S."/>
            <person name="Rehman B."/>
            <person name="Elkins T."/>
            <person name="Engels R."/>
            <person name="Wang S."/>
            <person name="Nielsen C.B."/>
            <person name="Butler J."/>
            <person name="Endrizzi M."/>
            <person name="Qui D."/>
            <person name="Ianakiev P."/>
            <person name="Bell-Pedersen D."/>
            <person name="Nelson M.A."/>
            <person name="Werner-Washburne M."/>
            <person name="Selitrennikoff C.P."/>
            <person name="Kinsey J.A."/>
            <person name="Braun E.L."/>
            <person name="Zelter A."/>
            <person name="Schulte U."/>
            <person name="Kothe G.O."/>
            <person name="Jedd G."/>
            <person name="Mewes W."/>
            <person name="Staben C."/>
            <person name="Marcotte E."/>
            <person name="Greenberg D."/>
            <person name="Roy A."/>
            <person name="Foley K."/>
            <person name="Naylor J."/>
            <person name="Stange-Thomann N."/>
            <person name="Barrett R."/>
            <person name="Gnerre S."/>
            <person name="Kamal M."/>
            <person name="Kamvysselis M."/>
            <person name="Mauceli E."/>
            <person name="Bielke C."/>
            <person name="Rudd S."/>
            <person name="Frishman D."/>
            <person name="Krystofova S."/>
            <person name="Rasmussen C."/>
            <person name="Metzenberg R.L."/>
            <person name="Perkins D.D."/>
            <person name="Kroken S."/>
            <person name="Cogoni C."/>
            <person name="Macino G."/>
            <person name="Catcheside D."/>
            <person name="Li W."/>
            <person name="Pratt R.J."/>
            <person name="Osmani S.A."/>
            <person name="DeSouza C.P."/>
            <person name="Glass L."/>
            <person name="Orbach M.J."/>
            <person name="Berglund J.A."/>
            <person name="Voelker R."/>
            <person name="Yarden O."/>
            <person name="Plamann M."/>
            <person name="Seiler S."/>
            <person name="Dunlap J."/>
            <person name="Radford A."/>
            <person name="Aramayo R."/>
            <person name="Natvig D.O."/>
            <person name="Alex L.A."/>
            <person name="Mannhaupt G."/>
            <person name="Ebbole D.J."/>
            <person name="Freitag M."/>
            <person name="Paulsen I."/>
            <person name="Sachs M.S."/>
            <person name="Lander E.S."/>
            <person name="Nusbaum C."/>
            <person name="Birren B."/>
        </authorList>
    </citation>
    <scope>NUCLEOTIDE SEQUENCE [LARGE SCALE GENOMIC DNA]</scope>
    <source>
        <strain evidence="4">ATCC 24698 / 74-OR23-1A / CBS 708.71 / DSM 1257 / FGSC 987</strain>
    </source>
</reference>
<dbReference type="OrthoDB" id="5238734at2759"/>
<dbReference type="RefSeq" id="XP_962493.2">
    <property type="nucleotide sequence ID" value="XM_957400.2"/>
</dbReference>
<gene>
    <name evidence="3" type="ORF">NCU07335</name>
</gene>
<dbReference type="HOGENOM" id="CLU_002639_5_5_1"/>
<name>Q7SA28_NEUCR</name>
<feature type="domain" description="Heterokaryon incompatibility" evidence="2">
    <location>
        <begin position="147"/>
        <end position="303"/>
    </location>
</feature>
<protein>
    <recommendedName>
        <fullName evidence="2">Heterokaryon incompatibility domain-containing protein</fullName>
    </recommendedName>
</protein>
<dbReference type="GeneID" id="3878641"/>
<dbReference type="KEGG" id="ncr:NCU07335"/>
<dbReference type="AlphaFoldDB" id="Q7SA28"/>
<dbReference type="InParanoid" id="Q7SA28"/>
<dbReference type="Proteomes" id="UP000001805">
    <property type="component" value="Chromosome 4, Linkage Group IV"/>
</dbReference>
<dbReference type="VEuPathDB" id="FungiDB:NCU07335"/>
<dbReference type="EMBL" id="CM002239">
    <property type="protein sequence ID" value="EAA33257.2"/>
    <property type="molecule type" value="Genomic_DNA"/>
</dbReference>
<dbReference type="Pfam" id="PF06985">
    <property type="entry name" value="HET"/>
    <property type="match status" value="1"/>
</dbReference>
<dbReference type="PANTHER" id="PTHR33112:SF10">
    <property type="entry name" value="TOL"/>
    <property type="match status" value="1"/>
</dbReference>
<dbReference type="InterPro" id="IPR010730">
    <property type="entry name" value="HET"/>
</dbReference>